<organism evidence="3">
    <name type="scientific">Schistosoma curassoni</name>
    <dbReference type="NCBI Taxonomy" id="6186"/>
    <lineage>
        <taxon>Eukaryota</taxon>
        <taxon>Metazoa</taxon>
        <taxon>Spiralia</taxon>
        <taxon>Lophotrochozoa</taxon>
        <taxon>Platyhelminthes</taxon>
        <taxon>Trematoda</taxon>
        <taxon>Digenea</taxon>
        <taxon>Strigeidida</taxon>
        <taxon>Schistosomatoidea</taxon>
        <taxon>Schistosomatidae</taxon>
        <taxon>Schistosoma</taxon>
    </lineage>
</organism>
<gene>
    <name evidence="1" type="ORF">SCUD_LOCUS3733</name>
</gene>
<protein>
    <submittedName>
        <fullName evidence="3">Transcription factor</fullName>
    </submittedName>
</protein>
<dbReference type="WBParaSite" id="SCUD_0000373301-mRNA-1">
    <property type="protein sequence ID" value="SCUD_0000373301-mRNA-1"/>
    <property type="gene ID" value="SCUD_0000373301"/>
</dbReference>
<evidence type="ECO:0000313" key="1">
    <source>
        <dbReference type="EMBL" id="VDO84111.1"/>
    </source>
</evidence>
<dbReference type="Proteomes" id="UP000279833">
    <property type="component" value="Unassembled WGS sequence"/>
</dbReference>
<name>A0A183JM02_9TREM</name>
<reference evidence="1 2" key="2">
    <citation type="submission" date="2018-11" db="EMBL/GenBank/DDBJ databases">
        <authorList>
            <consortium name="Pathogen Informatics"/>
        </authorList>
    </citation>
    <scope>NUCLEOTIDE SEQUENCE [LARGE SCALE GENOMIC DNA]</scope>
    <source>
        <strain evidence="1">Dakar</strain>
        <strain evidence="2">Dakar, Senegal</strain>
    </source>
</reference>
<dbReference type="EMBL" id="UZAK01004401">
    <property type="protein sequence ID" value="VDO84111.1"/>
    <property type="molecule type" value="Genomic_DNA"/>
</dbReference>
<evidence type="ECO:0000313" key="3">
    <source>
        <dbReference type="WBParaSite" id="SCUD_0000373301-mRNA-1"/>
    </source>
</evidence>
<proteinExistence type="predicted"/>
<sequence length="128" mass="14359">MEQKFANSVSKIKPPCKLFKLNDDGKLSMINIESTDQQLELLSLKQMFTQAFNMVNTINSSVSSSSNNINNNKIEVSSIHSTLIDKVPSSYAIYLNEHAMYHRVPLPNYGHPPPPVISLFSILYSSLN</sequence>
<reference evidence="3" key="1">
    <citation type="submission" date="2016-06" db="UniProtKB">
        <authorList>
            <consortium name="WormBaseParasite"/>
        </authorList>
    </citation>
    <scope>IDENTIFICATION</scope>
</reference>
<accession>A0A183JM02</accession>
<evidence type="ECO:0000313" key="2">
    <source>
        <dbReference type="Proteomes" id="UP000279833"/>
    </source>
</evidence>
<keyword evidence="2" id="KW-1185">Reference proteome</keyword>
<dbReference type="AlphaFoldDB" id="A0A183JM02"/>